<dbReference type="EMBL" id="FOSP01000004">
    <property type="protein sequence ID" value="SFK32641.1"/>
    <property type="molecule type" value="Genomic_DNA"/>
</dbReference>
<name>A0A1I3YMX2_9PROT</name>
<reference evidence="2" key="1">
    <citation type="submission" date="2016-10" db="EMBL/GenBank/DDBJ databases">
        <authorList>
            <person name="Varghese N."/>
            <person name="Submissions S."/>
        </authorList>
    </citation>
    <scope>NUCLEOTIDE SEQUENCE [LARGE SCALE GENOMIC DNA]</scope>
    <source>
        <strain evidence="2">Nm69</strain>
    </source>
</reference>
<sequence>MLFFSEVLSRFDIFWYDCVAIYISIKIKPAMNYNYRNLIFLNSQLDQIELQTIE</sequence>
<accession>A0A1I3YMX2</accession>
<evidence type="ECO:0000313" key="2">
    <source>
        <dbReference type="Proteomes" id="UP000199533"/>
    </source>
</evidence>
<gene>
    <name evidence="1" type="ORF">SAMN05216302_100450</name>
</gene>
<dbReference type="AlphaFoldDB" id="A0A1I3YMX2"/>
<protein>
    <submittedName>
        <fullName evidence="1">Uncharacterized protein</fullName>
    </submittedName>
</protein>
<dbReference type="STRING" id="52441.SAMN05216302_100450"/>
<dbReference type="Proteomes" id="UP000199533">
    <property type="component" value="Unassembled WGS sequence"/>
</dbReference>
<keyword evidence="2" id="KW-1185">Reference proteome</keyword>
<organism evidence="1 2">
    <name type="scientific">Nitrosomonas aestuarii</name>
    <dbReference type="NCBI Taxonomy" id="52441"/>
    <lineage>
        <taxon>Bacteria</taxon>
        <taxon>Pseudomonadati</taxon>
        <taxon>Pseudomonadota</taxon>
        <taxon>Betaproteobacteria</taxon>
        <taxon>Nitrosomonadales</taxon>
        <taxon>Nitrosomonadaceae</taxon>
        <taxon>Nitrosomonas</taxon>
    </lineage>
</organism>
<evidence type="ECO:0000313" key="1">
    <source>
        <dbReference type="EMBL" id="SFK32641.1"/>
    </source>
</evidence>
<proteinExistence type="predicted"/>